<evidence type="ECO:0000313" key="2">
    <source>
        <dbReference type="EMBL" id="WRP18451.1"/>
    </source>
</evidence>
<sequence length="197" mass="21766">MRQLWWSLIALIASVALGVWVLSVAGVLDLGGAVAAQLRRLPGVADYITAYQKGVNLEKSQAAARQEMAAREKALEERARQLDAMAKELDKRKLELDARQQALDQREAQLTAREQSLTGAADRERYYRELVEAVAQMRPEQAAPVIEQLDLELARRLLGSMEPRQAGAILGKLDPKVASRILEAVSQLSPTTQAGRR</sequence>
<evidence type="ECO:0008006" key="4">
    <source>
        <dbReference type="Google" id="ProtNLM"/>
    </source>
</evidence>
<dbReference type="SUPFAM" id="SSF158791">
    <property type="entry name" value="MgtE N-terminal domain-like"/>
    <property type="match status" value="1"/>
</dbReference>
<proteinExistence type="predicted"/>
<dbReference type="Proteomes" id="UP001332192">
    <property type="component" value="Chromosome"/>
</dbReference>
<keyword evidence="3" id="KW-1185">Reference proteome</keyword>
<protein>
    <recommendedName>
        <fullName evidence="4">Magnesium transporter MgtE intracellular domain-containing protein</fullName>
    </recommendedName>
</protein>
<evidence type="ECO:0000313" key="3">
    <source>
        <dbReference type="Proteomes" id="UP001332192"/>
    </source>
</evidence>
<gene>
    <name evidence="2" type="ORF">U7230_05450</name>
</gene>
<name>A0ABZ1C0Z0_9FIRM</name>
<reference evidence="2 3" key="1">
    <citation type="journal article" date="2024" name="Front. Microbiol.">
        <title>Novel thermophilic genera Geochorda gen. nov. and Carboxydochorda gen. nov. from the deep terrestrial subsurface reveal the ecophysiological diversity in the class Limnochordia.</title>
        <authorList>
            <person name="Karnachuk O.V."/>
            <person name="Lukina A.P."/>
            <person name="Avakyan M.R."/>
            <person name="Kadnikov V.V."/>
            <person name="Begmatov S."/>
            <person name="Beletsky A.V."/>
            <person name="Vlasova K.G."/>
            <person name="Novikov A.A."/>
            <person name="Shcherbakova V.A."/>
            <person name="Mardanov A.V."/>
            <person name="Ravin N.V."/>
        </authorList>
    </citation>
    <scope>NUCLEOTIDE SEQUENCE [LARGE SCALE GENOMIC DNA]</scope>
    <source>
        <strain evidence="2 3">L945</strain>
    </source>
</reference>
<accession>A0ABZ1C0Z0</accession>
<organism evidence="2 3">
    <name type="scientific">Carboxydichorda subterranea</name>
    <dbReference type="NCBI Taxonomy" id="3109565"/>
    <lineage>
        <taxon>Bacteria</taxon>
        <taxon>Bacillati</taxon>
        <taxon>Bacillota</taxon>
        <taxon>Limnochordia</taxon>
        <taxon>Limnochordales</taxon>
        <taxon>Geochordaceae</taxon>
        <taxon>Carboxydichorda</taxon>
    </lineage>
</organism>
<dbReference type="EMBL" id="CP141615">
    <property type="protein sequence ID" value="WRP18451.1"/>
    <property type="molecule type" value="Genomic_DNA"/>
</dbReference>
<keyword evidence="1" id="KW-0175">Coiled coil</keyword>
<feature type="coiled-coil region" evidence="1">
    <location>
        <begin position="57"/>
        <end position="106"/>
    </location>
</feature>
<dbReference type="RefSeq" id="WP_324717724.1">
    <property type="nucleotide sequence ID" value="NZ_CP141615.1"/>
</dbReference>
<evidence type="ECO:0000256" key="1">
    <source>
        <dbReference type="SAM" id="Coils"/>
    </source>
</evidence>